<organism evidence="1 2">
    <name type="scientific">Gossypium stocksii</name>
    <dbReference type="NCBI Taxonomy" id="47602"/>
    <lineage>
        <taxon>Eukaryota</taxon>
        <taxon>Viridiplantae</taxon>
        <taxon>Streptophyta</taxon>
        <taxon>Embryophyta</taxon>
        <taxon>Tracheophyta</taxon>
        <taxon>Spermatophyta</taxon>
        <taxon>Magnoliopsida</taxon>
        <taxon>eudicotyledons</taxon>
        <taxon>Gunneridae</taxon>
        <taxon>Pentapetalae</taxon>
        <taxon>rosids</taxon>
        <taxon>malvids</taxon>
        <taxon>Malvales</taxon>
        <taxon>Malvaceae</taxon>
        <taxon>Malvoideae</taxon>
        <taxon>Gossypium</taxon>
    </lineage>
</organism>
<evidence type="ECO:0000313" key="1">
    <source>
        <dbReference type="EMBL" id="KAH1106795.1"/>
    </source>
</evidence>
<accession>A0A9D3W2Q4</accession>
<protein>
    <submittedName>
        <fullName evidence="1">Uncharacterized protein</fullName>
    </submittedName>
</protein>
<dbReference type="AlphaFoldDB" id="A0A9D3W2Q4"/>
<proteinExistence type="predicted"/>
<name>A0A9D3W2Q4_9ROSI</name>
<gene>
    <name evidence="1" type="ORF">J1N35_010563</name>
</gene>
<comment type="caution">
    <text evidence="1">The sequence shown here is derived from an EMBL/GenBank/DDBJ whole genome shotgun (WGS) entry which is preliminary data.</text>
</comment>
<dbReference type="Proteomes" id="UP000828251">
    <property type="component" value="Unassembled WGS sequence"/>
</dbReference>
<dbReference type="EMBL" id="JAIQCV010000004">
    <property type="protein sequence ID" value="KAH1106795.1"/>
    <property type="molecule type" value="Genomic_DNA"/>
</dbReference>
<keyword evidence="2" id="KW-1185">Reference proteome</keyword>
<dbReference type="OrthoDB" id="1750221at2759"/>
<sequence length="84" mass="9618">MASSKQNITDLTVVGSKGGLFIGWKGNSLVQLKNYSSYHIDVEVHDNDSGEVWRFTGFYGNPDERKRHQSWELLQQLGHDQRLP</sequence>
<evidence type="ECO:0000313" key="2">
    <source>
        <dbReference type="Proteomes" id="UP000828251"/>
    </source>
</evidence>
<reference evidence="1 2" key="1">
    <citation type="journal article" date="2021" name="Plant Biotechnol. J.">
        <title>Multi-omics assisted identification of the key and species-specific regulatory components of drought-tolerant mechanisms in Gossypium stocksii.</title>
        <authorList>
            <person name="Yu D."/>
            <person name="Ke L."/>
            <person name="Zhang D."/>
            <person name="Wu Y."/>
            <person name="Sun Y."/>
            <person name="Mei J."/>
            <person name="Sun J."/>
            <person name="Sun Y."/>
        </authorList>
    </citation>
    <scope>NUCLEOTIDE SEQUENCE [LARGE SCALE GENOMIC DNA]</scope>
    <source>
        <strain evidence="2">cv. E1</strain>
        <tissue evidence="1">Leaf</tissue>
    </source>
</reference>